<gene>
    <name evidence="8" type="ORF">DPQ25_03225</name>
</gene>
<sequence length="154" mass="17202">MIKVLFICHGNICRSPMAEFVLRDLAEKRGLSEEVSCASAATSTEETGNPVHPGARRKLAGAGICCSGKRARQITQADYQEYDLLIGMDENNIRNMRRFWHGDPAGKVHLLLEYAGRVESIADPWYTGNFEDTWRDVQEGCRALLRTLTEGDQG</sequence>
<evidence type="ECO:0000256" key="4">
    <source>
        <dbReference type="ARBA" id="ARBA00022912"/>
    </source>
</evidence>
<dbReference type="Gene3D" id="3.40.50.2300">
    <property type="match status" value="1"/>
</dbReference>
<dbReference type="SUPFAM" id="SSF52788">
    <property type="entry name" value="Phosphotyrosine protein phosphatases I"/>
    <property type="match status" value="1"/>
</dbReference>
<proteinExistence type="inferred from homology"/>
<reference evidence="8 9" key="1">
    <citation type="submission" date="2018-06" db="EMBL/GenBank/DDBJ databases">
        <title>Noncontiguous genome sequence of Ruminococcaceae bacterium ASD2818.</title>
        <authorList>
            <person name="Chaplin A.V."/>
            <person name="Sokolova S.R."/>
            <person name="Kochetkova T.O."/>
            <person name="Goltsov A.Y."/>
            <person name="Trofimov D.Y."/>
            <person name="Efimov B.A."/>
        </authorList>
    </citation>
    <scope>NUCLEOTIDE SEQUENCE [LARGE SCALE GENOMIC DNA]</scope>
    <source>
        <strain evidence="8 9">ASD2818</strain>
    </source>
</reference>
<comment type="catalytic activity">
    <reaction evidence="5">
        <text>O-phospho-L-tyrosyl-[protein] + H2O = L-tyrosyl-[protein] + phosphate</text>
        <dbReference type="Rhea" id="RHEA:10684"/>
        <dbReference type="Rhea" id="RHEA-COMP:10136"/>
        <dbReference type="Rhea" id="RHEA-COMP:20101"/>
        <dbReference type="ChEBI" id="CHEBI:15377"/>
        <dbReference type="ChEBI" id="CHEBI:43474"/>
        <dbReference type="ChEBI" id="CHEBI:46858"/>
        <dbReference type="ChEBI" id="CHEBI:61978"/>
        <dbReference type="EC" id="3.1.3.48"/>
    </reaction>
</comment>
<dbReference type="RefSeq" id="WP_112331720.1">
    <property type="nucleotide sequence ID" value="NZ_QLYR01000001.1"/>
</dbReference>
<dbReference type="AlphaFoldDB" id="A0A328UM04"/>
<dbReference type="Pfam" id="PF01451">
    <property type="entry name" value="LMWPc"/>
    <property type="match status" value="1"/>
</dbReference>
<dbReference type="EMBL" id="QLYR01000001">
    <property type="protein sequence ID" value="RAQ30523.1"/>
    <property type="molecule type" value="Genomic_DNA"/>
</dbReference>
<keyword evidence="9" id="KW-1185">Reference proteome</keyword>
<organism evidence="8 9">
    <name type="scientific">Hydrogeniiclostridium mannosilyticum</name>
    <dbReference type="NCBI Taxonomy" id="2764322"/>
    <lineage>
        <taxon>Bacteria</taxon>
        <taxon>Bacillati</taxon>
        <taxon>Bacillota</taxon>
        <taxon>Clostridia</taxon>
        <taxon>Eubacteriales</taxon>
        <taxon>Acutalibacteraceae</taxon>
        <taxon>Hydrogeniiclostridium</taxon>
    </lineage>
</organism>
<dbReference type="InterPro" id="IPR023485">
    <property type="entry name" value="Ptyr_pPase"/>
</dbReference>
<dbReference type="EC" id="3.1.3.48" evidence="2"/>
<dbReference type="InterPro" id="IPR036196">
    <property type="entry name" value="Ptyr_pPase_sf"/>
</dbReference>
<evidence type="ECO:0000313" key="9">
    <source>
        <dbReference type="Proteomes" id="UP000249377"/>
    </source>
</evidence>
<evidence type="ECO:0000256" key="5">
    <source>
        <dbReference type="ARBA" id="ARBA00051722"/>
    </source>
</evidence>
<dbReference type="CDD" id="cd16343">
    <property type="entry name" value="LMWPTP"/>
    <property type="match status" value="1"/>
</dbReference>
<evidence type="ECO:0000256" key="6">
    <source>
        <dbReference type="PIRSR" id="PIRSR617867-1"/>
    </source>
</evidence>
<name>A0A328UM04_9FIRM</name>
<evidence type="ECO:0000256" key="1">
    <source>
        <dbReference type="ARBA" id="ARBA00011063"/>
    </source>
</evidence>
<evidence type="ECO:0000313" key="8">
    <source>
        <dbReference type="EMBL" id="RAQ30523.1"/>
    </source>
</evidence>
<feature type="domain" description="Phosphotyrosine protein phosphatase I" evidence="7">
    <location>
        <begin position="2"/>
        <end position="147"/>
    </location>
</feature>
<feature type="active site" description="Nucleophile" evidence="6">
    <location>
        <position position="8"/>
    </location>
</feature>
<comment type="caution">
    <text evidence="8">The sequence shown here is derived from an EMBL/GenBank/DDBJ whole genome shotgun (WGS) entry which is preliminary data.</text>
</comment>
<accession>A0A328UM04</accession>
<feature type="active site" evidence="6">
    <location>
        <position position="14"/>
    </location>
</feature>
<dbReference type="Proteomes" id="UP000249377">
    <property type="component" value="Unassembled WGS sequence"/>
</dbReference>
<comment type="similarity">
    <text evidence="1">Belongs to the low molecular weight phosphotyrosine protein phosphatase family.</text>
</comment>
<dbReference type="PANTHER" id="PTHR11717">
    <property type="entry name" value="LOW MOLECULAR WEIGHT PROTEIN TYROSINE PHOSPHATASE"/>
    <property type="match status" value="1"/>
</dbReference>
<keyword evidence="4" id="KW-0904">Protein phosphatase</keyword>
<evidence type="ECO:0000256" key="3">
    <source>
        <dbReference type="ARBA" id="ARBA00022801"/>
    </source>
</evidence>
<evidence type="ECO:0000256" key="2">
    <source>
        <dbReference type="ARBA" id="ARBA00013064"/>
    </source>
</evidence>
<protein>
    <recommendedName>
        <fullName evidence="2">protein-tyrosine-phosphatase</fullName>
        <ecNumber evidence="2">3.1.3.48</ecNumber>
    </recommendedName>
</protein>
<dbReference type="InterPro" id="IPR050438">
    <property type="entry name" value="LMW_PTPase"/>
</dbReference>
<dbReference type="SMART" id="SM00226">
    <property type="entry name" value="LMWPc"/>
    <property type="match status" value="1"/>
</dbReference>
<evidence type="ECO:0000259" key="7">
    <source>
        <dbReference type="SMART" id="SM00226"/>
    </source>
</evidence>
<keyword evidence="3" id="KW-0378">Hydrolase</keyword>
<dbReference type="PRINTS" id="PR00719">
    <property type="entry name" value="LMWPTPASE"/>
</dbReference>
<dbReference type="GO" id="GO:0004725">
    <property type="term" value="F:protein tyrosine phosphatase activity"/>
    <property type="evidence" value="ECO:0007669"/>
    <property type="project" value="UniProtKB-EC"/>
</dbReference>
<dbReference type="PANTHER" id="PTHR11717:SF7">
    <property type="entry name" value="LOW MOLECULAR WEIGHT PHOSPHOTYROSINE PROTEIN PHOSPHATASE"/>
    <property type="match status" value="1"/>
</dbReference>
<dbReference type="InterPro" id="IPR017867">
    <property type="entry name" value="Tyr_phospatase_low_mol_wt"/>
</dbReference>
<feature type="active site" description="Proton donor" evidence="6">
    <location>
        <position position="123"/>
    </location>
</feature>